<evidence type="ECO:0000256" key="1">
    <source>
        <dbReference type="ARBA" id="ARBA00000085"/>
    </source>
</evidence>
<dbReference type="GO" id="GO:0005524">
    <property type="term" value="F:ATP binding"/>
    <property type="evidence" value="ECO:0007669"/>
    <property type="project" value="UniProtKB-KW"/>
</dbReference>
<dbReference type="CDD" id="cd16917">
    <property type="entry name" value="HATPase_UhpB-NarQ-NarX-like"/>
    <property type="match status" value="1"/>
</dbReference>
<dbReference type="PANTHER" id="PTHR24421:SF10">
    <property type="entry name" value="NITRATE_NITRITE SENSOR PROTEIN NARQ"/>
    <property type="match status" value="1"/>
</dbReference>
<dbReference type="EMBL" id="SUMB01000002">
    <property type="protein sequence ID" value="TJZ56812.1"/>
    <property type="molecule type" value="Genomic_DNA"/>
</dbReference>
<dbReference type="Pfam" id="PF02518">
    <property type="entry name" value="HATPase_c"/>
    <property type="match status" value="1"/>
</dbReference>
<keyword evidence="13" id="KW-1185">Reference proteome</keyword>
<evidence type="ECO:0000256" key="9">
    <source>
        <dbReference type="SAM" id="MobiDB-lite"/>
    </source>
</evidence>
<organism evidence="12 13">
    <name type="scientific">Streptomyces piniterrae</name>
    <dbReference type="NCBI Taxonomy" id="2571125"/>
    <lineage>
        <taxon>Bacteria</taxon>
        <taxon>Bacillati</taxon>
        <taxon>Actinomycetota</taxon>
        <taxon>Actinomycetes</taxon>
        <taxon>Kitasatosporales</taxon>
        <taxon>Streptomycetaceae</taxon>
        <taxon>Streptomyces</taxon>
    </lineage>
</organism>
<dbReference type="OrthoDB" id="227596at2"/>
<gene>
    <name evidence="12" type="ORF">FCH28_04615</name>
</gene>
<keyword evidence="3" id="KW-0597">Phosphoprotein</keyword>
<evidence type="ECO:0000256" key="5">
    <source>
        <dbReference type="ARBA" id="ARBA00022741"/>
    </source>
</evidence>
<feature type="domain" description="Histidine kinase" evidence="11">
    <location>
        <begin position="327"/>
        <end position="417"/>
    </location>
</feature>
<evidence type="ECO:0000313" key="12">
    <source>
        <dbReference type="EMBL" id="TJZ56812.1"/>
    </source>
</evidence>
<dbReference type="InterPro" id="IPR003594">
    <property type="entry name" value="HATPase_dom"/>
</dbReference>
<evidence type="ECO:0000256" key="4">
    <source>
        <dbReference type="ARBA" id="ARBA00022679"/>
    </source>
</evidence>
<dbReference type="InterPro" id="IPR011712">
    <property type="entry name" value="Sig_transdc_His_kin_sub3_dim/P"/>
</dbReference>
<evidence type="ECO:0000256" key="10">
    <source>
        <dbReference type="SAM" id="Phobius"/>
    </source>
</evidence>
<sequence>MPSSAPPASENPSPPSSARSLFARCGERGRWWCRAAGEAVLAGALVLLVYVGESEIDRRLAVGWAAVLALGLVGVGLVVVRRRFPVASVVGLAVLMGMVPAVAPLTAVAAYTATRQMETPRRRAALLLGSAALTMVSGAVCTPVLVPGLGSWSFGLALGAVLAATTVIVPGLVGVSAGQQDRLWRALRERTAAAEEARRLADSESRVRERSRIAAEMHDLVGHRLSLVSLHAGGLELALGREAPGLRDEAAVVGRAARDAMQELREVLGVLVPLGRDTGTDALTDATGTRADIEALVEETRGVGIPVEFSWKGPDLDARPARVRRAVHRVVRESLTNIHRYAPGAHVTIIVRHTGERVEVRVRNGVPPVPPAAATGLGTGRGLVGLRERVALLGGDLEADRTPGGGFAVAADIPADPGPGAEPSDVLPYERGPSAGADEPSRGLDVFQRRLAAAITGLLGLAGVGLMMLFGVVLVVNAQGPAYRNPEPPRVGMSRDQVQRNVAGDDSITRAAAAGHEPPRPRSATDCLYPYTDRTVIGGRVQIARYCFRSDTLIAIDRFTVPMVTERSPNRPRRSTTHD</sequence>
<evidence type="ECO:0000313" key="13">
    <source>
        <dbReference type="Proteomes" id="UP000308697"/>
    </source>
</evidence>
<keyword evidence="7" id="KW-0067">ATP-binding</keyword>
<feature type="transmembrane region" description="Helical" evidence="10">
    <location>
        <begin position="451"/>
        <end position="476"/>
    </location>
</feature>
<evidence type="ECO:0000256" key="3">
    <source>
        <dbReference type="ARBA" id="ARBA00022553"/>
    </source>
</evidence>
<name>A0A4U0NS27_9ACTN</name>
<evidence type="ECO:0000256" key="7">
    <source>
        <dbReference type="ARBA" id="ARBA00022840"/>
    </source>
</evidence>
<keyword evidence="4" id="KW-0808">Transferase</keyword>
<dbReference type="RefSeq" id="WP_136738432.1">
    <property type="nucleotide sequence ID" value="NZ_SUMB01000002.1"/>
</dbReference>
<keyword evidence="10" id="KW-0812">Transmembrane</keyword>
<dbReference type="Proteomes" id="UP000308697">
    <property type="component" value="Unassembled WGS sequence"/>
</dbReference>
<dbReference type="PROSITE" id="PS50109">
    <property type="entry name" value="HIS_KIN"/>
    <property type="match status" value="1"/>
</dbReference>
<feature type="transmembrane region" description="Helical" evidence="10">
    <location>
        <begin position="60"/>
        <end position="80"/>
    </location>
</feature>
<comment type="caution">
    <text evidence="12">The sequence shown here is derived from an EMBL/GenBank/DDBJ whole genome shotgun (WGS) entry which is preliminary data.</text>
</comment>
<dbReference type="GO" id="GO:0046983">
    <property type="term" value="F:protein dimerization activity"/>
    <property type="evidence" value="ECO:0007669"/>
    <property type="project" value="InterPro"/>
</dbReference>
<feature type="region of interest" description="Disordered" evidence="9">
    <location>
        <begin position="412"/>
        <end position="441"/>
    </location>
</feature>
<dbReference type="InterPro" id="IPR005467">
    <property type="entry name" value="His_kinase_dom"/>
</dbReference>
<dbReference type="SUPFAM" id="SSF55874">
    <property type="entry name" value="ATPase domain of HSP90 chaperone/DNA topoisomerase II/histidine kinase"/>
    <property type="match status" value="1"/>
</dbReference>
<feature type="transmembrane region" description="Helical" evidence="10">
    <location>
        <begin position="152"/>
        <end position="175"/>
    </location>
</feature>
<accession>A0A4U0NS27</accession>
<dbReference type="Pfam" id="PF07730">
    <property type="entry name" value="HisKA_3"/>
    <property type="match status" value="1"/>
</dbReference>
<evidence type="ECO:0000256" key="8">
    <source>
        <dbReference type="ARBA" id="ARBA00023012"/>
    </source>
</evidence>
<dbReference type="EC" id="2.7.13.3" evidence="2"/>
<evidence type="ECO:0000259" key="11">
    <source>
        <dbReference type="PROSITE" id="PS50109"/>
    </source>
</evidence>
<keyword evidence="10" id="KW-1133">Transmembrane helix</keyword>
<dbReference type="Gene3D" id="3.30.565.10">
    <property type="entry name" value="Histidine kinase-like ATPase, C-terminal domain"/>
    <property type="match status" value="1"/>
</dbReference>
<dbReference type="InterPro" id="IPR036890">
    <property type="entry name" value="HATPase_C_sf"/>
</dbReference>
<reference evidence="12 13" key="1">
    <citation type="submission" date="2019-04" db="EMBL/GenBank/DDBJ databases">
        <title>Streptomyces piniterrae sp. nov., a heliquinomycin-producing actinomycete isolated from rhizosphere soil of Pinus yunnanensis.</title>
        <authorList>
            <person name="Zhuang X."/>
            <person name="Zhao J."/>
        </authorList>
    </citation>
    <scope>NUCLEOTIDE SEQUENCE [LARGE SCALE GENOMIC DNA]</scope>
    <source>
        <strain evidence="13">jys28</strain>
    </source>
</reference>
<evidence type="ECO:0000256" key="6">
    <source>
        <dbReference type="ARBA" id="ARBA00022777"/>
    </source>
</evidence>
<keyword evidence="5" id="KW-0547">Nucleotide-binding</keyword>
<proteinExistence type="predicted"/>
<evidence type="ECO:0000256" key="2">
    <source>
        <dbReference type="ARBA" id="ARBA00012438"/>
    </source>
</evidence>
<dbReference type="PANTHER" id="PTHR24421">
    <property type="entry name" value="NITRATE/NITRITE SENSOR PROTEIN NARX-RELATED"/>
    <property type="match status" value="1"/>
</dbReference>
<keyword evidence="6 12" id="KW-0418">Kinase</keyword>
<feature type="compositionally biased region" description="Low complexity" evidence="9">
    <location>
        <begin position="412"/>
        <end position="423"/>
    </location>
</feature>
<keyword evidence="10" id="KW-0472">Membrane</keyword>
<feature type="transmembrane region" description="Helical" evidence="10">
    <location>
        <begin position="86"/>
        <end position="112"/>
    </location>
</feature>
<keyword evidence="8" id="KW-0902">Two-component regulatory system</keyword>
<dbReference type="Gene3D" id="1.20.5.1930">
    <property type="match status" value="1"/>
</dbReference>
<dbReference type="AlphaFoldDB" id="A0A4U0NS27"/>
<dbReference type="GO" id="GO:0016020">
    <property type="term" value="C:membrane"/>
    <property type="evidence" value="ECO:0007669"/>
    <property type="project" value="InterPro"/>
</dbReference>
<feature type="transmembrane region" description="Helical" evidence="10">
    <location>
        <begin position="124"/>
        <end position="146"/>
    </location>
</feature>
<dbReference type="GO" id="GO:0000155">
    <property type="term" value="F:phosphorelay sensor kinase activity"/>
    <property type="evidence" value="ECO:0007669"/>
    <property type="project" value="InterPro"/>
</dbReference>
<feature type="transmembrane region" description="Helical" evidence="10">
    <location>
        <begin position="31"/>
        <end position="51"/>
    </location>
</feature>
<dbReference type="InterPro" id="IPR050482">
    <property type="entry name" value="Sensor_HK_TwoCompSys"/>
</dbReference>
<comment type="catalytic activity">
    <reaction evidence="1">
        <text>ATP + protein L-histidine = ADP + protein N-phospho-L-histidine.</text>
        <dbReference type="EC" id="2.7.13.3"/>
    </reaction>
</comment>
<protein>
    <recommendedName>
        <fullName evidence="2">histidine kinase</fullName>
        <ecNumber evidence="2">2.7.13.3</ecNumber>
    </recommendedName>
</protein>